<proteinExistence type="inferred from homology"/>
<feature type="compositionally biased region" description="Pro residues" evidence="3">
    <location>
        <begin position="2306"/>
        <end position="2316"/>
    </location>
</feature>
<keyword evidence="4" id="KW-0732">Signal</keyword>
<keyword evidence="2" id="KW-0175">Coiled coil</keyword>
<dbReference type="PANTHER" id="PTHR16166">
    <property type="entry name" value="VACUOLAR PROTEIN SORTING-ASSOCIATED PROTEIN VPS13"/>
    <property type="match status" value="1"/>
</dbReference>
<feature type="domain" description="PH" evidence="5">
    <location>
        <begin position="5308"/>
        <end position="5471"/>
    </location>
</feature>
<feature type="region of interest" description="Disordered" evidence="3">
    <location>
        <begin position="622"/>
        <end position="644"/>
    </location>
</feature>
<feature type="compositionally biased region" description="Basic and acidic residues" evidence="3">
    <location>
        <begin position="3709"/>
        <end position="3720"/>
    </location>
</feature>
<feature type="compositionally biased region" description="Low complexity" evidence="3">
    <location>
        <begin position="3646"/>
        <end position="3658"/>
    </location>
</feature>
<feature type="compositionally biased region" description="Low complexity" evidence="3">
    <location>
        <begin position="2346"/>
        <end position="2364"/>
    </location>
</feature>
<feature type="compositionally biased region" description="Polar residues" evidence="3">
    <location>
        <begin position="626"/>
        <end position="638"/>
    </location>
</feature>
<feature type="region of interest" description="Disordered" evidence="3">
    <location>
        <begin position="2834"/>
        <end position="2857"/>
    </location>
</feature>
<dbReference type="SUPFAM" id="SSF50729">
    <property type="entry name" value="PH domain-like"/>
    <property type="match status" value="1"/>
</dbReference>
<feature type="region of interest" description="Disordered" evidence="3">
    <location>
        <begin position="90"/>
        <end position="127"/>
    </location>
</feature>
<organism evidence="6 7">
    <name type="scientific">Triparma columacea</name>
    <dbReference type="NCBI Taxonomy" id="722753"/>
    <lineage>
        <taxon>Eukaryota</taxon>
        <taxon>Sar</taxon>
        <taxon>Stramenopiles</taxon>
        <taxon>Ochrophyta</taxon>
        <taxon>Bolidophyceae</taxon>
        <taxon>Parmales</taxon>
        <taxon>Triparmaceae</taxon>
        <taxon>Triparma</taxon>
    </lineage>
</organism>
<feature type="compositionally biased region" description="Polar residues" evidence="3">
    <location>
        <begin position="3379"/>
        <end position="3390"/>
    </location>
</feature>
<dbReference type="InterPro" id="IPR026847">
    <property type="entry name" value="VPS13"/>
</dbReference>
<accession>A0A9W7GPD9</accession>
<feature type="compositionally biased region" description="Polar residues" evidence="3">
    <location>
        <begin position="4308"/>
        <end position="4320"/>
    </location>
</feature>
<feature type="compositionally biased region" description="Acidic residues" evidence="3">
    <location>
        <begin position="1863"/>
        <end position="1880"/>
    </location>
</feature>
<evidence type="ECO:0000259" key="5">
    <source>
        <dbReference type="SMART" id="SM00233"/>
    </source>
</evidence>
<comment type="caution">
    <text evidence="6">The sequence shown here is derived from an EMBL/GenBank/DDBJ whole genome shotgun (WGS) entry which is preliminary data.</text>
</comment>
<dbReference type="Pfam" id="PF25036">
    <property type="entry name" value="VPS13_VAB"/>
    <property type="match status" value="2"/>
</dbReference>
<feature type="region of interest" description="Disordered" evidence="3">
    <location>
        <begin position="976"/>
        <end position="1001"/>
    </location>
</feature>
<feature type="coiled-coil region" evidence="2">
    <location>
        <begin position="1459"/>
        <end position="1493"/>
    </location>
</feature>
<feature type="compositionally biased region" description="Polar residues" evidence="3">
    <location>
        <begin position="2656"/>
        <end position="2671"/>
    </location>
</feature>
<dbReference type="GO" id="GO:0045053">
    <property type="term" value="P:protein retention in Golgi apparatus"/>
    <property type="evidence" value="ECO:0007669"/>
    <property type="project" value="TreeGrafter"/>
</dbReference>
<feature type="compositionally biased region" description="Polar residues" evidence="3">
    <location>
        <begin position="2325"/>
        <end position="2338"/>
    </location>
</feature>
<feature type="compositionally biased region" description="Basic and acidic residues" evidence="3">
    <location>
        <begin position="3661"/>
        <end position="3678"/>
    </location>
</feature>
<dbReference type="EMBL" id="BRYA01000381">
    <property type="protein sequence ID" value="GMI48233.1"/>
    <property type="molecule type" value="Genomic_DNA"/>
</dbReference>
<dbReference type="InterPro" id="IPR009543">
    <property type="entry name" value="VPS13_VAB"/>
</dbReference>
<dbReference type="CDD" id="cd00821">
    <property type="entry name" value="PH"/>
    <property type="match status" value="1"/>
</dbReference>
<feature type="region of interest" description="Disordered" evidence="3">
    <location>
        <begin position="3347"/>
        <end position="3403"/>
    </location>
</feature>
<evidence type="ECO:0000256" key="3">
    <source>
        <dbReference type="SAM" id="MobiDB-lite"/>
    </source>
</evidence>
<feature type="compositionally biased region" description="Gly residues" evidence="3">
    <location>
        <begin position="4326"/>
        <end position="4337"/>
    </location>
</feature>
<feature type="compositionally biased region" description="Polar residues" evidence="3">
    <location>
        <begin position="2905"/>
        <end position="2916"/>
    </location>
</feature>
<feature type="region of interest" description="Disordered" evidence="3">
    <location>
        <begin position="4285"/>
        <end position="4373"/>
    </location>
</feature>
<evidence type="ECO:0000313" key="7">
    <source>
        <dbReference type="Proteomes" id="UP001165065"/>
    </source>
</evidence>
<feature type="region of interest" description="Disordered" evidence="3">
    <location>
        <begin position="3226"/>
        <end position="3258"/>
    </location>
</feature>
<feature type="compositionally biased region" description="Low complexity" evidence="3">
    <location>
        <begin position="95"/>
        <end position="113"/>
    </location>
</feature>
<feature type="region of interest" description="Disordered" evidence="3">
    <location>
        <begin position="5160"/>
        <end position="5188"/>
    </location>
</feature>
<evidence type="ECO:0000256" key="4">
    <source>
        <dbReference type="SAM" id="SignalP"/>
    </source>
</evidence>
<protein>
    <recommendedName>
        <fullName evidence="5">PH domain-containing protein</fullName>
    </recommendedName>
</protein>
<feature type="region of interest" description="Disordered" evidence="3">
    <location>
        <begin position="2651"/>
        <end position="2678"/>
    </location>
</feature>
<feature type="compositionally biased region" description="Polar residues" evidence="3">
    <location>
        <begin position="462"/>
        <end position="476"/>
    </location>
</feature>
<feature type="region of interest" description="Disordered" evidence="3">
    <location>
        <begin position="3646"/>
        <end position="3766"/>
    </location>
</feature>
<dbReference type="SMART" id="SM00233">
    <property type="entry name" value="PH"/>
    <property type="match status" value="2"/>
</dbReference>
<feature type="region of interest" description="Disordered" evidence="3">
    <location>
        <begin position="404"/>
        <end position="429"/>
    </location>
</feature>
<feature type="chain" id="PRO_5040819403" description="PH domain-containing protein" evidence="4">
    <location>
        <begin position="24"/>
        <end position="5525"/>
    </location>
</feature>
<dbReference type="Proteomes" id="UP001165065">
    <property type="component" value="Unassembled WGS sequence"/>
</dbReference>
<dbReference type="OrthoDB" id="428159at2759"/>
<keyword evidence="7" id="KW-1185">Reference proteome</keyword>
<feature type="compositionally biased region" description="Pro residues" evidence="3">
    <location>
        <begin position="114"/>
        <end position="126"/>
    </location>
</feature>
<dbReference type="GO" id="GO:0006623">
    <property type="term" value="P:protein targeting to vacuole"/>
    <property type="evidence" value="ECO:0007669"/>
    <property type="project" value="TreeGrafter"/>
</dbReference>
<feature type="compositionally biased region" description="Basic and acidic residues" evidence="3">
    <location>
        <begin position="4342"/>
        <end position="4351"/>
    </location>
</feature>
<feature type="region of interest" description="Disordered" evidence="3">
    <location>
        <begin position="458"/>
        <end position="477"/>
    </location>
</feature>
<feature type="region of interest" description="Disordered" evidence="3">
    <location>
        <begin position="2293"/>
        <end position="2370"/>
    </location>
</feature>
<feature type="region of interest" description="Disordered" evidence="3">
    <location>
        <begin position="2878"/>
        <end position="2916"/>
    </location>
</feature>
<feature type="coiled-coil region" evidence="2">
    <location>
        <begin position="1550"/>
        <end position="1577"/>
    </location>
</feature>
<feature type="compositionally biased region" description="Polar residues" evidence="3">
    <location>
        <begin position="976"/>
        <end position="996"/>
    </location>
</feature>
<gene>
    <name evidence="6" type="ORF">TrCOL_g2937</name>
</gene>
<feature type="compositionally biased region" description="Basic and acidic residues" evidence="3">
    <location>
        <begin position="411"/>
        <end position="420"/>
    </location>
</feature>
<feature type="domain" description="PH" evidence="5">
    <location>
        <begin position="4239"/>
        <end position="4444"/>
    </location>
</feature>
<evidence type="ECO:0000313" key="6">
    <source>
        <dbReference type="EMBL" id="GMI48233.1"/>
    </source>
</evidence>
<feature type="signal peptide" evidence="4">
    <location>
        <begin position="1"/>
        <end position="23"/>
    </location>
</feature>
<feature type="compositionally biased region" description="Basic residues" evidence="3">
    <location>
        <begin position="1834"/>
        <end position="1844"/>
    </location>
</feature>
<sequence length="5525" mass="610877">MLESLLYLILRLLLSPIIDLSSTSLNLSIWSGSFTLTNLAIRRSFLERIGLKGGFWGGVIGKVELEVPWRDLWRRRIKISVTNVDISGSLRGGRRSSAVTSSPPTSPTSTSPSKSPPPPTPEPPPAGTSYFQSLLNAIVYNVEVEIKDIEVCYRTKNRGDEALKLHVSKISALTTDSSWEPFFYDSSSTSSFPTYHKVVEIKGVSLLSTQVNGQVDSVLESLNLDLKLKVGEYNDARPLMNTDGTPAPFSASVPPPPDRLPSPLLSFVPLARNFNVSVKIHGPGWTDVVKLPKKSGWRSFSLSPSKQSPGDNTREDSVEGGIKLVVRDSTVKVVHKALLEYGVGLRSGSPIRRAQSAPTVPPELSLSPGGGNQPKLEEEALNEAERAVSGSIWAEEIKKVRRESVIMTTTKPEHTKKQDDQGSESETDDEFVDAYGGVTPDSGMFFAKTPSSVSSAADADEISSTATNDSTETAASKPQGVVHVNFELPGIMVHLVPPKEPSKKTLQNTLAVSVTGVSLKGMYHVSNGISASEVLARVRSVEAREKGGTGALPCWIYFREPANSDAQFYEPNALKFDLKLKPSHLAVDVKTAPIFLALDYEGCRRIYTFLVPSVQFGPTRSVLEDNPNTAARNSSVDTAENEEKTSFPRTFDANFSIGDITFIVPTERYDATKPCFELKLGVKPRQRESDLDDRTRREDIIEITKLGLARGYASEVVRDGPHETIEGSFALTDRFECIRWKGDVDAVVEIKTTLTEVEHSASSGENEFFRNFDRQHVYTGSKQDYLPMETGYDMDAGSATEASMWLDSSDMNSPSNSPTSISVTVLPLEVVCGWDELIGIAWTVGWCLGKKENSGNGRNSLSLSAMSVIRGQNVKLMHVEVNARAVGVRLVSSSKEHRPKYNRKAYGPDAGSSASTFSTTNTFNLPVAPLTDILVVEAKDVNFKKQNATYASQMEVWVGNLKVGVVDQGYRGRCSKTSKFNSSTEEASATKSPTKQQPKEGLDEDCGLFWVVSITPPDQSSDAVNVSNPLLRIVRHPCGCHWSSLPTGSLGIGFYTTTVHISAPFIKACVEPMMWGRIFHCIAAVVKATSLGGEVRSKLWGAKVIRKYISNRLVDIPGNGDTRSKSNSNSLPRGREEPEMTLHVATGEVEVESWWGKELIDTVTFDSSTTCMERFGASGETPSISLLGSVEGVRLRDETGIGRECYKDLITPTKEAEEAGDGVVLEWTFTGATEQRKEPPVFGVRVRGMKFIYLQRKTMENVFYWQKYFIPALKVMQGSAEDVLAGSIAADMVQTKGETWTMGLVAKWKEEKHPGFREKKNRENERRGVTGEEAKEAKIEILAVDSEIWLCHKSRGYDAIKIKFPTFKMWKAVENDDTYYSSPLLDQHRFAHEIPSMNRVARTRGKRVTSFSDLAEFGLRKPRDSYPSLSSPDFDVFLDVENTKTDSKGELGRFMEEQLEQVKAKEILSRKEAEKAEEQYAKEDSTLEQMKLDQDSAHFQDINHPTEHVERARARHGSAATLQLPQFHSDETARQFIAQMARVEVCDRKHSEALEKLSRVQAEIDALEEEIDWMMNSKSSSNFAFLPNPPENRFDMELIDASLSTCLSSHPIQEHLSIKAWLALPMAKEVSGSAMYKGVYETLGFYWDNREDDVGVTKTPMDITVMLPRIYWTLTQAQYSLILGLIMDNFTEQPTHVPHPNPPFLDPVFDESKVGPGVFDGFPLQMKVPVYFEAAEIIVKEDELAYFENLDNAMAVDSLDHRDSLLASKSHLDDSNFDSTGSLTAAALRAANATGSAPADANAEIKRANQSPFNRLSDSESSGLDSDEEDYHIGNKRAGVRKNRGLSEGSDRSKARTRNSWGYDDENEGAEESDWDDSDYSEMGSREDEDRELDDIYHENEEEKKASYPVFLIKAEGLYLGIDKNKDGQGVFLEVTAKTIAINDLSDEAQANDPTLGSEMLRPNKLLEMNRRRLETADRHFRGRLSTLKSYNSEENDDFPDMAQDDAGDGTACDDLGSDSDSEYGVDGIQPDQLVYQQHGLGQAYRRIGIYVNSTVLSCYGDAIKRLISFFCDPLNARNEDLEEERERMGLPPFEEEQKNWDIDVQVTNTNVCLPEHLHDRGSRTLVLNADCGYFHRWRGYPNHGTLGSGSIDMLAELMVKSVFFAHLSNLQPADAISLASPFRLKLDVQTILPCLSQVLLKGTPRAPVIKKTVMLWTEKADFNSNLSELDALHGDKMTKKPRFGTPSRAQTSFSTNTADPLATLIDLGLSLPDIKLIGRVVSTLMTDLKRGSVPLSNDEESSQVPSPPPGAPVPGSPGRRDSQESYSTPNRKSSAGSVGSKGQRPSRLSSNLTRTSSTPSSSLIRKNSAVSSLHPQTSFAGVPTNLQINVGLSNGRISFVNNVMGIPLLSVRLTDGNVTLSKVSQHEGMRIYSKITMQGSYFNHFSHRWDPLIETTTLDVDIGKDINTDRTKAKFDLKKPFNVNLTHALLRLCAHDSLLTDHVTSSSKLLAPYTIMNRCGEKLTAIFSRSAGSPFEVPLKSGNDGLALDFRTITGVSRRSSLVEGLGKSSARSSRKNGINTQGVQTHTMAISIVLNNWVFESINAIPMDVAGLHTVKLQAMGFGEEATEGMGRLRGRPVDDDVTPSIAETLRMQRGSSSDSLPKYSSNPKRTPAPKPPVLVAEVHLNPDGSKAITVRSRVCIQNHTGVPMEVKIFDKSTSSSSIIRRFSLTSGSKPEQVEKLNSSDVFYVPINMVKPTTSIWIRPNDRTDWAPMVDWLKDLEIQDNVIGMAGPRSNTLYDNSDLSQVSSSKWSLQMEVSKVMWQRENDRGVVEEEVIDEETLWSSNDQDEDDDQEEDAVIKEMKIRGKVKEEKSESFFNFNPFGGSKEDPKKTEDEKGDGTAASLKSPQGSSTSTTNLIKAAVADPAEDHKPVLLFVRPTTNNGHKLASIQRKGENVYLYMHTAEGGSSHRLVKKGQDAYDSLHDDFFSKIPSLRSNDTPSIAPVNASPLLNLTLLPPLVIHNLLCSPMLYRVSDRQGRIAAEGVIPIGTCLPLFRLDLRKKLYLSIRLVNYNWSTFSKLHTPRCVHPNVPKRYNLELKGGKLKKPAEDNGSGSSGKFVEMEIPSLRLKTMVHGRHVKVYSRVWIINHTDLTLQYRESSAAAGIDAPSFLRGGMAQLTHKSIGALGNTSADVERYDTATTRLAYGFGPDDYDDSKIEWVDKEKIGRRKSMQSPTSAQDNRFFKFGSPDSSTKDNQTSVSNVVSTTSTYQLTAAAFPSLFDSKQPPRKGSNASDISTTELQRISEANRLSVDDALGALDADFGFDGEPPLNPPFMARKRTISVGGEDSASVLSDDSGFGSVDHKPELLERQRMDGKYRSSPTNISDLSEMTSHDGLPPRDRADSRDAWVKRKNLLLSKETTIQLQKKLESRLDRTVLEKKKILQKRRLVTGITVRLPTNHLHRVTLMEVQSDYTLHDLFNQACVLGGLRWTDGNKNTVGVREKDYFFVYHSSDFVWVPESEGGIGFMFGGYAPLSMSMHVGSLKILDLRLCHRVELHVAWQQLDLNNTSSHNSRLLRYIDWGEAIMFSPPSTFGMRFHLCTRILDSQWSSPYDVTGQKDIISGLTSCLTLSQLRSKRRIKNIELAGGSSSAASSGAAAPIMRKEGSRHNSRQLEKLVEEVGFEEEDEDEDEDSEGGDSDGEESSDGEPDGGKEREGKTKEAEEDGATDEWGTPYDTGEPQLRQRMMKQKQTSVFKPKRDSSKKKKEQRCQYDIGVHCASGKDVYFRTTIVTFLPRYILVNDLRLPIEVTQSGCEDDWRMTVPGGTSTGFHWPFKDRAFFMCARLQSDGFTSPSWSWTGEFSIDTLGETALKVRQKFRRNEIFLIRVMVKLIDASIVVIFEQVDEFVPYRIDNETSHRVRFRQSTLDENRSGYDYMMPRSSMPYSWDAPRNSKILEIEFQQGSKWVSRECRLDALAELPRIRLTRSLPDLSKPQFEGFLERVHDGIGGERGVRSYCVLKGHTMYIFRAPERQKGRGAINSSKTDRLDLLGVINLGPEGNFLMGAVEARVGEGGNSKSQIKQCVEKRKSGWGVKLGTEFQRMAELASGTVTAIESEGWKSRAGLDRDEKEIREDERAFTIAVLLNRWMRVEMKKSGGAAAGSTDWSADERLSMNSSFGSEDASVLAARLAAGRGSFASSYTGRRTSIMTNSRRVSRIEKDRLDDARKSRFVMTGQEWMNLILRLGICTKNRGNALVVAQMLFKRGLFRLETDGRVSGLGLTGAATAKQSKRNSVLLTPGARAGRPRQRLDTGSSRGSRTKASISPKRSGGGGGGGGGGDSNKWGSEKGSEHGGSRRGGASGIEGDSVSNKGGTRKRKSTIVADFFQDSTTINYALCAPHRDHDLDLKGSSCFEVVTKTGRIHKWRCKTPLDMKKWVTALRNAADNATLSILFNPSDGVGDDELGAGKDKQVRSQSQESLVSLLTATAGKRGKGDKAKNSDVTLDSLLAKTYVKVVVKADGPTKVLELSEEGGGGEEEDDRDEEGLDANVLKTKFSQRTLTTSLSFKQGKDGKEDASTKDAASNNIKDMSKVKLEAEVNMSIGISVIDKPRAISCDRPRELVFLSLSEVKAFMRKSEISTETALTVEGIQIDNQLHDALSPCILRPRVMARRKLEKLGRKDEEGGDGEEGEEKVLGIPGLQARPLNKPPALHFFANRNFVNAKRVLLWDIVTLWIHPMDVNLEEKLIFQALKLKDAVQVKEVNGTRLLALTNKRAGLGQDEMKHAAFAGSYYDTLGGGSGHLVKGRINEESSVGKAARRKKVFVNLLHIHPLDIKLSFKSGGHVEKGKGAVGVAVTAMGGLDDTQLKLGALQISNAFGSKEDLTDRIVKHYIFACMSQIGGVLGSVEFLGNPIGLISNIGTGFKDFFYEPLDGLTGGDGSKSFLEGLRSGTTSLGSHFGEGTFNTMSKMTGALGEGLANITFDRDYKHQRSTARMKEAKTVSQGVRKGLFEFGGNLGEALGGIVMQPLKGAEREGGVGFIKGVGKGLVGLPVKTVVGILDLTSRATEGIKNEAKSMRIDKGGEGDGRVRNPRSFGKEGELIEYDRDDARRQKALACVAKGKYAYEDVRLDWEVRTFEAPKERKMTVWSNESDDLEMLLKANAESTDKKAASSRGLSVLKEEDENDEGDDGNKEMSVLERILILSHKRLLYLSGTSEGDDDWENFKPQRIWNVPFENIEKIRLEKNAVRLVLDDEVRYFGGMNEKRFEVLEETVPIVYNLKNQEALVFSIVCERALGSLGMHQTLYPTQRFINMEGPLMRSKALLGSVTEKYYYAISGNVLYEYHYDKGSKGRKNDNLRMVVPLADLTVMYNVGRDIVLKGPKGRNNIQVATRSQKWGVGQALENINSRFNRARHHMRAEEEHMRSGAGEDVGGSGKLPLQVSSREELVFSSATGEGAQGLDVWYEKLIQSNVKKVEGLEEGRGGGCVFVECNGLARKEIAALGASITNELNRLQGERSGGGKTVVFER</sequence>
<dbReference type="PANTHER" id="PTHR16166:SF93">
    <property type="entry name" value="INTERMEMBRANE LIPID TRANSFER PROTEIN VPS13"/>
    <property type="match status" value="1"/>
</dbReference>
<name>A0A9W7GPD9_9STRA</name>
<feature type="compositionally biased region" description="Basic and acidic residues" evidence="3">
    <location>
        <begin position="2887"/>
        <end position="2900"/>
    </location>
</feature>
<feature type="region of interest" description="Disordered" evidence="3">
    <location>
        <begin position="1807"/>
        <end position="1891"/>
    </location>
</feature>
<feature type="compositionally biased region" description="Basic and acidic residues" evidence="3">
    <location>
        <begin position="375"/>
        <end position="386"/>
    </location>
</feature>
<feature type="region of interest" description="Disordered" evidence="3">
    <location>
        <begin position="1119"/>
        <end position="1138"/>
    </location>
</feature>
<evidence type="ECO:0000256" key="2">
    <source>
        <dbReference type="SAM" id="Coils"/>
    </source>
</evidence>
<comment type="similarity">
    <text evidence="1">Belongs to the VPS13 family.</text>
</comment>
<evidence type="ECO:0000256" key="1">
    <source>
        <dbReference type="ARBA" id="ARBA00006545"/>
    </source>
</evidence>
<reference evidence="7" key="1">
    <citation type="journal article" date="2023" name="Commun. Biol.">
        <title>Genome analysis of Parmales, the sister group of diatoms, reveals the evolutionary specialization of diatoms from phago-mixotrophs to photoautotrophs.</title>
        <authorList>
            <person name="Ban H."/>
            <person name="Sato S."/>
            <person name="Yoshikawa S."/>
            <person name="Yamada K."/>
            <person name="Nakamura Y."/>
            <person name="Ichinomiya M."/>
            <person name="Sato N."/>
            <person name="Blanc-Mathieu R."/>
            <person name="Endo H."/>
            <person name="Kuwata A."/>
            <person name="Ogata H."/>
        </authorList>
    </citation>
    <scope>NUCLEOTIDE SEQUENCE [LARGE SCALE GENOMIC DNA]</scope>
</reference>
<feature type="compositionally biased region" description="Basic and acidic residues" evidence="3">
    <location>
        <begin position="3361"/>
        <end position="3377"/>
    </location>
</feature>
<feature type="region of interest" description="Disordered" evidence="3">
    <location>
        <begin position="349"/>
        <end position="387"/>
    </location>
</feature>
<dbReference type="InterPro" id="IPR001849">
    <property type="entry name" value="PH_domain"/>
</dbReference>
<feature type="compositionally biased region" description="Acidic residues" evidence="3">
    <location>
        <begin position="3680"/>
        <end position="3708"/>
    </location>
</feature>